<comment type="subcellular location">
    <subcellularLocation>
        <location evidence="1">Cell outer membrane</location>
    </subcellularLocation>
</comment>
<dbReference type="Pfam" id="PF02321">
    <property type="entry name" value="OEP"/>
    <property type="match status" value="2"/>
</dbReference>
<dbReference type="GO" id="GO:0015288">
    <property type="term" value="F:porin activity"/>
    <property type="evidence" value="ECO:0007669"/>
    <property type="project" value="TreeGrafter"/>
</dbReference>
<evidence type="ECO:0000256" key="3">
    <source>
        <dbReference type="ARBA" id="ARBA00022448"/>
    </source>
</evidence>
<evidence type="ECO:0000256" key="9">
    <source>
        <dbReference type="SAM" id="SignalP"/>
    </source>
</evidence>
<feature type="chain" id="PRO_5032286020" evidence="9">
    <location>
        <begin position="33"/>
        <end position="508"/>
    </location>
</feature>
<dbReference type="PROSITE" id="PS51257">
    <property type="entry name" value="PROKAR_LIPOPROTEIN"/>
    <property type="match status" value="1"/>
</dbReference>
<comment type="similarity">
    <text evidence="2">Belongs to the outer membrane factor (OMF) (TC 1.B.17) family.</text>
</comment>
<evidence type="ECO:0000256" key="8">
    <source>
        <dbReference type="SAM" id="MobiDB-lite"/>
    </source>
</evidence>
<dbReference type="GO" id="GO:0009279">
    <property type="term" value="C:cell outer membrane"/>
    <property type="evidence" value="ECO:0007669"/>
    <property type="project" value="UniProtKB-SubCell"/>
</dbReference>
<dbReference type="AlphaFoldDB" id="A0A850HBM6"/>
<feature type="region of interest" description="Disordered" evidence="8">
    <location>
        <begin position="471"/>
        <end position="508"/>
    </location>
</feature>
<keyword evidence="3" id="KW-0813">Transport</keyword>
<reference evidence="10 11" key="1">
    <citation type="submission" date="2020-06" db="EMBL/GenBank/DDBJ databases">
        <title>Altererythrobacter sp. HHU K3-1.</title>
        <authorList>
            <person name="Zhang D."/>
            <person name="Xue H."/>
        </authorList>
    </citation>
    <scope>NUCLEOTIDE SEQUENCE [LARGE SCALE GENOMIC DNA]</scope>
    <source>
        <strain evidence="10 11">HHU K3-1</strain>
    </source>
</reference>
<dbReference type="Gene3D" id="1.20.1600.10">
    <property type="entry name" value="Outer membrane efflux proteins (OEP)"/>
    <property type="match status" value="1"/>
</dbReference>
<keyword evidence="9" id="KW-0732">Signal</keyword>
<accession>A0A850HBM6</accession>
<evidence type="ECO:0000256" key="6">
    <source>
        <dbReference type="ARBA" id="ARBA00023136"/>
    </source>
</evidence>
<dbReference type="Proteomes" id="UP000561438">
    <property type="component" value="Unassembled WGS sequence"/>
</dbReference>
<dbReference type="RefSeq" id="WP_176266810.1">
    <property type="nucleotide sequence ID" value="NZ_JABWGV010000002.1"/>
</dbReference>
<evidence type="ECO:0000256" key="5">
    <source>
        <dbReference type="ARBA" id="ARBA00022692"/>
    </source>
</evidence>
<dbReference type="InterPro" id="IPR051906">
    <property type="entry name" value="TolC-like"/>
</dbReference>
<feature type="signal peptide" evidence="9">
    <location>
        <begin position="1"/>
        <end position="32"/>
    </location>
</feature>
<evidence type="ECO:0000256" key="4">
    <source>
        <dbReference type="ARBA" id="ARBA00022452"/>
    </source>
</evidence>
<evidence type="ECO:0000313" key="10">
    <source>
        <dbReference type="EMBL" id="NVD44479.1"/>
    </source>
</evidence>
<organism evidence="10 11">
    <name type="scientific">Qipengyuania atrilutea</name>
    <dbReference type="NCBI Taxonomy" id="2744473"/>
    <lineage>
        <taxon>Bacteria</taxon>
        <taxon>Pseudomonadati</taxon>
        <taxon>Pseudomonadota</taxon>
        <taxon>Alphaproteobacteria</taxon>
        <taxon>Sphingomonadales</taxon>
        <taxon>Erythrobacteraceae</taxon>
        <taxon>Qipengyuania</taxon>
    </lineage>
</organism>
<evidence type="ECO:0000256" key="7">
    <source>
        <dbReference type="ARBA" id="ARBA00023237"/>
    </source>
</evidence>
<keyword evidence="4" id="KW-1134">Transmembrane beta strand</keyword>
<dbReference type="PANTHER" id="PTHR30026:SF22">
    <property type="entry name" value="OUTER MEMBRANE EFFLUX PROTEIN"/>
    <property type="match status" value="1"/>
</dbReference>
<dbReference type="InterPro" id="IPR003423">
    <property type="entry name" value="OMP_efflux"/>
</dbReference>
<keyword evidence="11" id="KW-1185">Reference proteome</keyword>
<comment type="caution">
    <text evidence="10">The sequence shown here is derived from an EMBL/GenBank/DDBJ whole genome shotgun (WGS) entry which is preliminary data.</text>
</comment>
<protein>
    <submittedName>
        <fullName evidence="10">TolC family outer membrane protein</fullName>
    </submittedName>
</protein>
<dbReference type="PANTHER" id="PTHR30026">
    <property type="entry name" value="OUTER MEMBRANE PROTEIN TOLC"/>
    <property type="match status" value="1"/>
</dbReference>
<proteinExistence type="inferred from homology"/>
<keyword evidence="5" id="KW-0812">Transmembrane</keyword>
<keyword evidence="6" id="KW-0472">Membrane</keyword>
<evidence type="ECO:0000313" key="11">
    <source>
        <dbReference type="Proteomes" id="UP000561438"/>
    </source>
</evidence>
<sequence>MSGQGRLRSAGYAVTALASCAVLALTETPAYADTLREALLQAYRSNPTLESARSELRAIDENVPIQKSAGRPSVEASGTYTEILKQNSTSFFSPSRAVNTGIDLGVPIYSGGAVKYSVRAAVERVEAGRADLRGTESAIFSQVVAAYMDVLRSEAVVGLTANQVEVLGINLQATSDRFEIGILTRTDVAQSQARLALAEGDLRSAQSNLISARETYIQLVGEAPTNLQPPPPLTDIPSDVETAVDIALENNPDLIAARERAVAAGYDIRVAGAQRLPRVSVFTGYDYQNFLGSVPDGVLDPDDPNSEVVASPQVATGAQAGVSFSIPLFQGGRIAAQQRQAQARASVALEQIVAAERDVIAQVRAAWASLQASQAIIASSQTAVDAAALSLEGVRAENSVGNRTIIDILDAEQELLNTQVQLVTARRNAYVAGFSLLAAMGRAEARDLGLGEAGPLYDPVVNYERVEGKFFDWDRDPDPETQSTRTIDVPAPDAEIPDMGPYEREPDQ</sequence>
<keyword evidence="7" id="KW-0998">Cell outer membrane</keyword>
<name>A0A850HBM6_9SPHN</name>
<dbReference type="EMBL" id="JABWGV010000002">
    <property type="protein sequence ID" value="NVD44479.1"/>
    <property type="molecule type" value="Genomic_DNA"/>
</dbReference>
<gene>
    <name evidence="10" type="ORF">HUV48_05540</name>
</gene>
<dbReference type="InterPro" id="IPR010130">
    <property type="entry name" value="T1SS_OMP_TolC"/>
</dbReference>
<dbReference type="SUPFAM" id="SSF56954">
    <property type="entry name" value="Outer membrane efflux proteins (OEP)"/>
    <property type="match status" value="1"/>
</dbReference>
<dbReference type="NCBIfam" id="TIGR01844">
    <property type="entry name" value="type_I_sec_TolC"/>
    <property type="match status" value="1"/>
</dbReference>
<evidence type="ECO:0000256" key="2">
    <source>
        <dbReference type="ARBA" id="ARBA00007613"/>
    </source>
</evidence>
<dbReference type="GO" id="GO:1990281">
    <property type="term" value="C:efflux pump complex"/>
    <property type="evidence" value="ECO:0007669"/>
    <property type="project" value="TreeGrafter"/>
</dbReference>
<evidence type="ECO:0000256" key="1">
    <source>
        <dbReference type="ARBA" id="ARBA00004442"/>
    </source>
</evidence>
<dbReference type="GO" id="GO:0015562">
    <property type="term" value="F:efflux transmembrane transporter activity"/>
    <property type="evidence" value="ECO:0007669"/>
    <property type="project" value="InterPro"/>
</dbReference>